<gene>
    <name evidence="2" type="ORF">GQ602_004582</name>
</gene>
<reference evidence="2 3" key="1">
    <citation type="journal article" date="2020" name="G3 (Bethesda)">
        <title>Genetic Underpinnings of Host Manipulation by Ophiocordyceps as Revealed by Comparative Transcriptomics.</title>
        <authorList>
            <person name="Will I."/>
            <person name="Das B."/>
            <person name="Trinh T."/>
            <person name="Brachmann A."/>
            <person name="Ohm R.A."/>
            <person name="de Bekker C."/>
        </authorList>
    </citation>
    <scope>NUCLEOTIDE SEQUENCE [LARGE SCALE GENOMIC DNA]</scope>
    <source>
        <strain evidence="2 3">EC05</strain>
    </source>
</reference>
<dbReference type="InterPro" id="IPR047142">
    <property type="entry name" value="OryJ/VirC-like"/>
</dbReference>
<dbReference type="PANTHER" id="PTHR36156">
    <property type="entry name" value="SLR2101 PROTEIN"/>
    <property type="match status" value="1"/>
</dbReference>
<name>A0A8H4VDY8_9HYPO</name>
<dbReference type="PANTHER" id="PTHR36156:SF2">
    <property type="entry name" value="CUPIN TYPE-2 DOMAIN-CONTAINING PROTEIN"/>
    <property type="match status" value="1"/>
</dbReference>
<evidence type="ECO:0000313" key="2">
    <source>
        <dbReference type="EMBL" id="KAF4587889.1"/>
    </source>
</evidence>
<evidence type="ECO:0000313" key="3">
    <source>
        <dbReference type="Proteomes" id="UP000562929"/>
    </source>
</evidence>
<dbReference type="Gene3D" id="2.60.120.10">
    <property type="entry name" value="Jelly Rolls"/>
    <property type="match status" value="1"/>
</dbReference>
<dbReference type="AlphaFoldDB" id="A0A8H4VDY8"/>
<dbReference type="Proteomes" id="UP000562929">
    <property type="component" value="Unassembled WGS sequence"/>
</dbReference>
<comment type="caution">
    <text evidence="2">The sequence shown here is derived from an EMBL/GenBank/DDBJ whole genome shotgun (WGS) entry which is preliminary data.</text>
</comment>
<proteinExistence type="predicted"/>
<dbReference type="EMBL" id="JAACLJ010000004">
    <property type="protein sequence ID" value="KAF4587889.1"/>
    <property type="molecule type" value="Genomic_DNA"/>
</dbReference>
<evidence type="ECO:0000256" key="1">
    <source>
        <dbReference type="SAM" id="MobiDB-lite"/>
    </source>
</evidence>
<dbReference type="InterPro" id="IPR011051">
    <property type="entry name" value="RmlC_Cupin_sf"/>
</dbReference>
<dbReference type="InterPro" id="IPR014710">
    <property type="entry name" value="RmlC-like_jellyroll"/>
</dbReference>
<keyword evidence="3" id="KW-1185">Reference proteome</keyword>
<organism evidence="2 3">
    <name type="scientific">Ophiocordyceps camponoti-floridani</name>
    <dbReference type="NCBI Taxonomy" id="2030778"/>
    <lineage>
        <taxon>Eukaryota</taxon>
        <taxon>Fungi</taxon>
        <taxon>Dikarya</taxon>
        <taxon>Ascomycota</taxon>
        <taxon>Pezizomycotina</taxon>
        <taxon>Sordariomycetes</taxon>
        <taxon>Hypocreomycetidae</taxon>
        <taxon>Hypocreales</taxon>
        <taxon>Ophiocordycipitaceae</taxon>
        <taxon>Ophiocordyceps</taxon>
    </lineage>
</organism>
<protein>
    <submittedName>
        <fullName evidence="2">Uncharacterized protein</fullName>
    </submittedName>
</protein>
<dbReference type="OrthoDB" id="5840532at2759"/>
<dbReference type="SUPFAM" id="SSF51182">
    <property type="entry name" value="RmlC-like cupins"/>
    <property type="match status" value="1"/>
</dbReference>
<dbReference type="CDD" id="cd02231">
    <property type="entry name" value="cupin_BLL6423-like"/>
    <property type="match status" value="1"/>
</dbReference>
<accession>A0A8H4VDY8</accession>
<feature type="region of interest" description="Disordered" evidence="1">
    <location>
        <begin position="66"/>
        <end position="85"/>
    </location>
</feature>
<sequence length="178" mass="19283">MSQHDEALVSGGLRTLRHVFTANDQQSRQAVFTKVRAGAPKLYSRGELAVDDIYGAPTVRDPPMETDVHLPDPEEAGGRALGAGPASPGGTVCRVVDFAPMHECATRRGENVDYAVVIEGTIVLTLASGQETRLERGDVAVQRATSHVWRNVSGSEWARMLFVLQDTGSGLSRSKIRW</sequence>